<gene>
    <name evidence="1" type="ORF">SAMN05421579_1529</name>
</gene>
<name>A0A1I5E2W0_9GAMM</name>
<dbReference type="OrthoDB" id="6440753at2"/>
<proteinExistence type="predicted"/>
<protein>
    <submittedName>
        <fullName evidence="1">Uncharacterized protein</fullName>
    </submittedName>
</protein>
<accession>A0A1I5E2W0</accession>
<dbReference type="STRING" id="53341.SAMN05421579_1529"/>
<organism evidence="1 2">
    <name type="scientific">Xenorhabdus japonica</name>
    <dbReference type="NCBI Taxonomy" id="53341"/>
    <lineage>
        <taxon>Bacteria</taxon>
        <taxon>Pseudomonadati</taxon>
        <taxon>Pseudomonadota</taxon>
        <taxon>Gammaproteobacteria</taxon>
        <taxon>Enterobacterales</taxon>
        <taxon>Morganellaceae</taxon>
        <taxon>Xenorhabdus</taxon>
    </lineage>
</organism>
<dbReference type="Proteomes" id="UP000199011">
    <property type="component" value="Unassembled WGS sequence"/>
</dbReference>
<evidence type="ECO:0000313" key="1">
    <source>
        <dbReference type="EMBL" id="SFO05792.1"/>
    </source>
</evidence>
<dbReference type="AlphaFoldDB" id="A0A1I5E2W0"/>
<keyword evidence="2" id="KW-1185">Reference proteome</keyword>
<dbReference type="EMBL" id="FOVO01000052">
    <property type="protein sequence ID" value="SFO05792.1"/>
    <property type="molecule type" value="Genomic_DNA"/>
</dbReference>
<sequence>MATTRLSDIFRGDYYQAIAPLNSPEKTAVFESGIISSNIANDGSDMVIEGDKEISANNLIDAAFTAGDAADTFSAIGVHSVVMKQMATKNLIETIRDSEGRVILQTYLGKPLFMDDSLKHTDGRYLTVFFGSGAFGYGSGNPHTPVELDRKASGGNGGGAEVLWERKTFILQPAGFSWLGEEDPNKTPSTTDIAQAVNWQRKFDRKNVLFAAVLSGAPVSGSKGTKGGE</sequence>
<reference evidence="2" key="1">
    <citation type="submission" date="2016-10" db="EMBL/GenBank/DDBJ databases">
        <authorList>
            <person name="Varghese N."/>
            <person name="Submissions S."/>
        </authorList>
    </citation>
    <scope>NUCLEOTIDE SEQUENCE [LARGE SCALE GENOMIC DNA]</scope>
    <source>
        <strain evidence="2">DSM 16522</strain>
    </source>
</reference>
<dbReference type="RefSeq" id="WP_092521144.1">
    <property type="nucleotide sequence ID" value="NZ_CAWRAH010000024.1"/>
</dbReference>
<evidence type="ECO:0000313" key="2">
    <source>
        <dbReference type="Proteomes" id="UP000199011"/>
    </source>
</evidence>